<evidence type="ECO:0000256" key="3">
    <source>
        <dbReference type="ARBA" id="ARBA00004721"/>
    </source>
</evidence>
<reference evidence="15 16" key="1">
    <citation type="submission" date="2019-01" db="EMBL/GenBank/DDBJ databases">
        <title>Draft genome sequence of Psathyrella aberdarensis IHI B618.</title>
        <authorList>
            <person name="Buettner E."/>
            <person name="Kellner H."/>
        </authorList>
    </citation>
    <scope>NUCLEOTIDE SEQUENCE [LARGE SCALE GENOMIC DNA]</scope>
    <source>
        <strain evidence="15 16">IHI B618</strain>
    </source>
</reference>
<dbReference type="PRINTS" id="PR00465">
    <property type="entry name" value="EP450IV"/>
</dbReference>
<evidence type="ECO:0000256" key="11">
    <source>
        <dbReference type="ARBA" id="ARBA00023033"/>
    </source>
</evidence>
<dbReference type="PANTHER" id="PTHR24305">
    <property type="entry name" value="CYTOCHROME P450"/>
    <property type="match status" value="1"/>
</dbReference>
<comment type="caution">
    <text evidence="15">The sequence shown here is derived from an EMBL/GenBank/DDBJ whole genome shotgun (WGS) entry which is preliminary data.</text>
</comment>
<dbReference type="GO" id="GO:0020037">
    <property type="term" value="F:heme binding"/>
    <property type="evidence" value="ECO:0007669"/>
    <property type="project" value="InterPro"/>
</dbReference>
<dbReference type="Pfam" id="PF00067">
    <property type="entry name" value="p450"/>
    <property type="match status" value="1"/>
</dbReference>
<dbReference type="EMBL" id="SDEE01000045">
    <property type="protein sequence ID" value="RXW23304.1"/>
    <property type="molecule type" value="Genomic_DNA"/>
</dbReference>
<evidence type="ECO:0000256" key="12">
    <source>
        <dbReference type="ARBA" id="ARBA00023136"/>
    </source>
</evidence>
<evidence type="ECO:0000256" key="1">
    <source>
        <dbReference type="ARBA" id="ARBA00001971"/>
    </source>
</evidence>
<comment type="pathway">
    <text evidence="3">Secondary metabolite biosynthesis; terpenoid biosynthesis.</text>
</comment>
<keyword evidence="10 13" id="KW-0408">Iron</keyword>
<dbReference type="InterPro" id="IPR001128">
    <property type="entry name" value="Cyt_P450"/>
</dbReference>
<keyword evidence="8" id="KW-1133">Transmembrane helix</keyword>
<dbReference type="InterPro" id="IPR002403">
    <property type="entry name" value="Cyt_P450_E_grp-IV"/>
</dbReference>
<dbReference type="PRINTS" id="PR00385">
    <property type="entry name" value="P450"/>
</dbReference>
<keyword evidence="5 13" id="KW-0349">Heme</keyword>
<dbReference type="GO" id="GO:0016705">
    <property type="term" value="F:oxidoreductase activity, acting on paired donors, with incorporation or reduction of molecular oxygen"/>
    <property type="evidence" value="ECO:0007669"/>
    <property type="project" value="InterPro"/>
</dbReference>
<comment type="cofactor">
    <cofactor evidence="1 13">
        <name>heme</name>
        <dbReference type="ChEBI" id="CHEBI:30413"/>
    </cofactor>
</comment>
<dbReference type="STRING" id="2316362.A0A4Q2DVR2"/>
<evidence type="ECO:0000256" key="6">
    <source>
        <dbReference type="ARBA" id="ARBA00022692"/>
    </source>
</evidence>
<evidence type="ECO:0000313" key="16">
    <source>
        <dbReference type="Proteomes" id="UP000290288"/>
    </source>
</evidence>
<feature type="region of interest" description="Disordered" evidence="14">
    <location>
        <begin position="301"/>
        <end position="322"/>
    </location>
</feature>
<proteinExistence type="inferred from homology"/>
<sequence length="521" mass="58735">MIDFQSPNSPLLPSLTSAALAFTIYSILRRILREEPFRDIPGPKAESWTMGNLKQLFNSKGLPFHESLTDKFGGIAKVYGFFGLVKVLSNEITGSELAEQTKENGTGKGRRGGVLDMSEWISRVSLEMVGRAILGYSFDPLDSRVNNPYTSAIKELIPTLFSFALARQFTPFVVKLGPAWFRRKLVEWMPSRRVQKVKEISDVMHDYAGKILKERRDQQTRLLADGEDSGESGRPKDVISMLLKANEKAQKEERMSDDELTGQMTVLIFGAQDTTSSALSRIIYLLSTHPEVQEQVRAELREAHRRRRSQSDDDEQENGRLDQETIMSLPWLDAVVKETLRMYPSVPFVRRSCVKETTIPYTPLSDSTSDSHPQTTSVRVPKGTTIFIGIQGMNRLEEVWGDDAKEWKPQRWMSDSTTDIADGTEEERKSSTPYKSTVKIPAAFCGMLSFLGGGRACIGLRFAMIEMKIILATIFSKMHFEPTEDEIIWNLSQIISPSVRKGSQMEEKGMPVRAVLDDLTV</sequence>
<evidence type="ECO:0000256" key="2">
    <source>
        <dbReference type="ARBA" id="ARBA00004370"/>
    </source>
</evidence>
<dbReference type="Proteomes" id="UP000290288">
    <property type="component" value="Unassembled WGS sequence"/>
</dbReference>
<keyword evidence="16" id="KW-1185">Reference proteome</keyword>
<evidence type="ECO:0000256" key="14">
    <source>
        <dbReference type="SAM" id="MobiDB-lite"/>
    </source>
</evidence>
<dbReference type="PANTHER" id="PTHR24305:SF166">
    <property type="entry name" value="CYTOCHROME P450 12A4, MITOCHONDRIAL-RELATED"/>
    <property type="match status" value="1"/>
</dbReference>
<evidence type="ECO:0000256" key="10">
    <source>
        <dbReference type="ARBA" id="ARBA00023004"/>
    </source>
</evidence>
<dbReference type="GO" id="GO:0004497">
    <property type="term" value="F:monooxygenase activity"/>
    <property type="evidence" value="ECO:0007669"/>
    <property type="project" value="UniProtKB-KW"/>
</dbReference>
<protein>
    <recommendedName>
        <fullName evidence="17">Cytochrome P450</fullName>
    </recommendedName>
</protein>
<evidence type="ECO:0000256" key="7">
    <source>
        <dbReference type="ARBA" id="ARBA00022723"/>
    </source>
</evidence>
<evidence type="ECO:0000256" key="5">
    <source>
        <dbReference type="ARBA" id="ARBA00022617"/>
    </source>
</evidence>
<dbReference type="GO" id="GO:0005506">
    <property type="term" value="F:iron ion binding"/>
    <property type="evidence" value="ECO:0007669"/>
    <property type="project" value="InterPro"/>
</dbReference>
<dbReference type="SUPFAM" id="SSF48264">
    <property type="entry name" value="Cytochrome P450"/>
    <property type="match status" value="1"/>
</dbReference>
<evidence type="ECO:0000256" key="8">
    <source>
        <dbReference type="ARBA" id="ARBA00022989"/>
    </source>
</evidence>
<feature type="binding site" description="axial binding residue" evidence="13">
    <location>
        <position position="457"/>
    </location>
    <ligand>
        <name>heme</name>
        <dbReference type="ChEBI" id="CHEBI:30413"/>
    </ligand>
    <ligandPart>
        <name>Fe</name>
        <dbReference type="ChEBI" id="CHEBI:18248"/>
    </ligandPart>
</feature>
<accession>A0A4Q2DVR2</accession>
<evidence type="ECO:0008006" key="17">
    <source>
        <dbReference type="Google" id="ProtNLM"/>
    </source>
</evidence>
<keyword evidence="11" id="KW-0503">Monooxygenase</keyword>
<dbReference type="Gene3D" id="1.10.630.10">
    <property type="entry name" value="Cytochrome P450"/>
    <property type="match status" value="1"/>
</dbReference>
<dbReference type="AlphaFoldDB" id="A0A4Q2DVR2"/>
<organism evidence="15 16">
    <name type="scientific">Candolleomyces aberdarensis</name>
    <dbReference type="NCBI Taxonomy" id="2316362"/>
    <lineage>
        <taxon>Eukaryota</taxon>
        <taxon>Fungi</taxon>
        <taxon>Dikarya</taxon>
        <taxon>Basidiomycota</taxon>
        <taxon>Agaricomycotina</taxon>
        <taxon>Agaricomycetes</taxon>
        <taxon>Agaricomycetidae</taxon>
        <taxon>Agaricales</taxon>
        <taxon>Agaricineae</taxon>
        <taxon>Psathyrellaceae</taxon>
        <taxon>Candolleomyces</taxon>
    </lineage>
</organism>
<gene>
    <name evidence="15" type="ORF">EST38_g2537</name>
</gene>
<comment type="subcellular location">
    <subcellularLocation>
        <location evidence="2">Membrane</location>
    </subcellularLocation>
</comment>
<evidence type="ECO:0000256" key="9">
    <source>
        <dbReference type="ARBA" id="ARBA00023002"/>
    </source>
</evidence>
<dbReference type="OrthoDB" id="1470350at2759"/>
<comment type="similarity">
    <text evidence="4">Belongs to the cytochrome P450 family.</text>
</comment>
<keyword evidence="12" id="KW-0472">Membrane</keyword>
<evidence type="ECO:0000313" key="15">
    <source>
        <dbReference type="EMBL" id="RXW23304.1"/>
    </source>
</evidence>
<evidence type="ECO:0000256" key="13">
    <source>
        <dbReference type="PIRSR" id="PIRSR602403-1"/>
    </source>
</evidence>
<evidence type="ECO:0000256" key="4">
    <source>
        <dbReference type="ARBA" id="ARBA00010617"/>
    </source>
</evidence>
<dbReference type="GO" id="GO:0016020">
    <property type="term" value="C:membrane"/>
    <property type="evidence" value="ECO:0007669"/>
    <property type="project" value="UniProtKB-SubCell"/>
</dbReference>
<name>A0A4Q2DVR2_9AGAR</name>
<keyword evidence="9" id="KW-0560">Oxidoreductase</keyword>
<keyword evidence="7 13" id="KW-0479">Metal-binding</keyword>
<dbReference type="InterPro" id="IPR050121">
    <property type="entry name" value="Cytochrome_P450_monoxygenase"/>
</dbReference>
<keyword evidence="6" id="KW-0812">Transmembrane</keyword>
<dbReference type="InterPro" id="IPR036396">
    <property type="entry name" value="Cyt_P450_sf"/>
</dbReference>